<name>A0A4R2KQ24_9GAMM</name>
<evidence type="ECO:0000256" key="1">
    <source>
        <dbReference type="SAM" id="Phobius"/>
    </source>
</evidence>
<dbReference type="RefSeq" id="WP_117316099.1">
    <property type="nucleotide sequence ID" value="NZ_QQSW01000005.1"/>
</dbReference>
<dbReference type="EMBL" id="SLWX01000006">
    <property type="protein sequence ID" value="TCO75823.1"/>
    <property type="molecule type" value="Genomic_DNA"/>
</dbReference>
<feature type="transmembrane region" description="Helical" evidence="1">
    <location>
        <begin position="71"/>
        <end position="90"/>
    </location>
</feature>
<comment type="caution">
    <text evidence="2">The sequence shown here is derived from an EMBL/GenBank/DDBJ whole genome shotgun (WGS) entry which is preliminary data.</text>
</comment>
<evidence type="ECO:0000313" key="3">
    <source>
        <dbReference type="Proteomes" id="UP000294980"/>
    </source>
</evidence>
<protein>
    <submittedName>
        <fullName evidence="2">Uncharacterized protein</fullName>
    </submittedName>
</protein>
<gene>
    <name evidence="2" type="ORF">EV688_10612</name>
</gene>
<dbReference type="AlphaFoldDB" id="A0A4R2KQ24"/>
<keyword evidence="3" id="KW-1185">Reference proteome</keyword>
<evidence type="ECO:0000313" key="2">
    <source>
        <dbReference type="EMBL" id="TCO75823.1"/>
    </source>
</evidence>
<accession>A0A4R2KQ24</accession>
<sequence>MSKINLTALRPHQVELLSRLDGNARRSYLASAAACTGLLIIVPVLILALGLEYALMAHTMNVLLDVGGPDQPVTLLSLSSLLAIVGLTIITKQLQDTRLHDWLARLGLLALMVFIIGFGLIVSLTSFEIAASMLFDPETGLDAIEAWIDGAGTTADPESMGLKIKEAFGEFGGVVALIMASVGLGGVFFISMLVSHTLIDRGLTLTSNFIHARVHYRESSNLHDGINRKAVALQAAQAEHNRLQATSKSQVVHEAVADLVVEADNALAEARYARRLLDLVKQEDRDDPIGSIGLSFLGISEEAFAIDTEAFKAELQRIEVAASEDRLKKIAINVAKGISG</sequence>
<dbReference type="Proteomes" id="UP000294980">
    <property type="component" value="Unassembled WGS sequence"/>
</dbReference>
<keyword evidence="1" id="KW-0812">Transmembrane</keyword>
<feature type="transmembrane region" description="Helical" evidence="1">
    <location>
        <begin position="102"/>
        <end position="127"/>
    </location>
</feature>
<organism evidence="2 3">
    <name type="scientific">Chromatocurvus halotolerans</name>
    <dbReference type="NCBI Taxonomy" id="1132028"/>
    <lineage>
        <taxon>Bacteria</taxon>
        <taxon>Pseudomonadati</taxon>
        <taxon>Pseudomonadota</taxon>
        <taxon>Gammaproteobacteria</taxon>
        <taxon>Cellvibrionales</taxon>
        <taxon>Halieaceae</taxon>
        <taxon>Chromatocurvus</taxon>
    </lineage>
</organism>
<keyword evidence="1" id="KW-0472">Membrane</keyword>
<reference evidence="2 3" key="1">
    <citation type="submission" date="2019-03" db="EMBL/GenBank/DDBJ databases">
        <title>Genomic Encyclopedia of Type Strains, Phase IV (KMG-IV): sequencing the most valuable type-strain genomes for metagenomic binning, comparative biology and taxonomic classification.</title>
        <authorList>
            <person name="Goeker M."/>
        </authorList>
    </citation>
    <scope>NUCLEOTIDE SEQUENCE [LARGE SCALE GENOMIC DNA]</scope>
    <source>
        <strain evidence="2 3">DSM 23344</strain>
    </source>
</reference>
<feature type="transmembrane region" description="Helical" evidence="1">
    <location>
        <begin position="28"/>
        <end position="51"/>
    </location>
</feature>
<proteinExistence type="predicted"/>
<feature type="transmembrane region" description="Helical" evidence="1">
    <location>
        <begin position="171"/>
        <end position="194"/>
    </location>
</feature>
<keyword evidence="1" id="KW-1133">Transmembrane helix</keyword>